<feature type="region of interest" description="Disordered" evidence="1">
    <location>
        <begin position="1"/>
        <end position="31"/>
    </location>
</feature>
<feature type="domain" description="ER-bound oxygenase mpaB/mpaB'/Rubber oxygenase catalytic" evidence="2">
    <location>
        <begin position="50"/>
        <end position="274"/>
    </location>
</feature>
<dbReference type="EMBL" id="PVWQ01000001">
    <property type="protein sequence ID" value="RDW93787.1"/>
    <property type="molecule type" value="Genomic_DNA"/>
</dbReference>
<evidence type="ECO:0000313" key="4">
    <source>
        <dbReference type="Proteomes" id="UP000256690"/>
    </source>
</evidence>
<evidence type="ECO:0000313" key="3">
    <source>
        <dbReference type="EMBL" id="RDW93787.1"/>
    </source>
</evidence>
<dbReference type="PANTHER" id="PTHR36151:SF3">
    <property type="entry name" value="ER-BOUND OXYGENASE MPAB_MPAB'_RUBBER OXYGENASE CATALYTIC DOMAIN-CONTAINING PROTEIN"/>
    <property type="match status" value="1"/>
</dbReference>
<evidence type="ECO:0000256" key="1">
    <source>
        <dbReference type="SAM" id="MobiDB-lite"/>
    </source>
</evidence>
<dbReference type="RefSeq" id="XP_026608970.1">
    <property type="nucleotide sequence ID" value="XM_026743125.1"/>
</dbReference>
<dbReference type="GO" id="GO:0016491">
    <property type="term" value="F:oxidoreductase activity"/>
    <property type="evidence" value="ECO:0007669"/>
    <property type="project" value="InterPro"/>
</dbReference>
<dbReference type="InterPro" id="IPR018713">
    <property type="entry name" value="MPAB/Lcp_cat_dom"/>
</dbReference>
<dbReference type="GeneID" id="38111479"/>
<dbReference type="OrthoDB" id="4444391at2759"/>
<feature type="compositionally biased region" description="Low complexity" evidence="1">
    <location>
        <begin position="13"/>
        <end position="26"/>
    </location>
</feature>
<evidence type="ECO:0000259" key="2">
    <source>
        <dbReference type="Pfam" id="PF09995"/>
    </source>
</evidence>
<organism evidence="3 4">
    <name type="scientific">Aspergillus mulundensis</name>
    <dbReference type="NCBI Taxonomy" id="1810919"/>
    <lineage>
        <taxon>Eukaryota</taxon>
        <taxon>Fungi</taxon>
        <taxon>Dikarya</taxon>
        <taxon>Ascomycota</taxon>
        <taxon>Pezizomycotina</taxon>
        <taxon>Eurotiomycetes</taxon>
        <taxon>Eurotiomycetidae</taxon>
        <taxon>Eurotiales</taxon>
        <taxon>Aspergillaceae</taxon>
        <taxon>Aspergillus</taxon>
        <taxon>Aspergillus subgen. Nidulantes</taxon>
    </lineage>
</organism>
<dbReference type="Pfam" id="PF09995">
    <property type="entry name" value="MPAB_Lcp_cat"/>
    <property type="match status" value="1"/>
</dbReference>
<accession>A0A3D8T5E8</accession>
<dbReference type="Proteomes" id="UP000256690">
    <property type="component" value="Unassembled WGS sequence"/>
</dbReference>
<reference evidence="3 4" key="1">
    <citation type="journal article" date="2018" name="IMA Fungus">
        <title>IMA Genome-F 9: Draft genome sequence of Annulohypoxylon stygium, Aspergillus mulundensis, Berkeleyomyces basicola (syn. Thielaviopsis basicola), Ceratocystis smalleyi, two Cercospora beticola strains, Coleophoma cylindrospora, Fusarium fracticaudum, Phialophora cf. hyalina, and Morchella septimelata.</title>
        <authorList>
            <person name="Wingfield B.D."/>
            <person name="Bills G.F."/>
            <person name="Dong Y."/>
            <person name="Huang W."/>
            <person name="Nel W.J."/>
            <person name="Swalarsk-Parry B.S."/>
            <person name="Vaghefi N."/>
            <person name="Wilken P.M."/>
            <person name="An Z."/>
            <person name="de Beer Z.W."/>
            <person name="De Vos L."/>
            <person name="Chen L."/>
            <person name="Duong T.A."/>
            <person name="Gao Y."/>
            <person name="Hammerbacher A."/>
            <person name="Kikkert J.R."/>
            <person name="Li Y."/>
            <person name="Li H."/>
            <person name="Li K."/>
            <person name="Li Q."/>
            <person name="Liu X."/>
            <person name="Ma X."/>
            <person name="Naidoo K."/>
            <person name="Pethybridge S.J."/>
            <person name="Sun J."/>
            <person name="Steenkamp E.T."/>
            <person name="van der Nest M.A."/>
            <person name="van Wyk S."/>
            <person name="Wingfield M.J."/>
            <person name="Xiong C."/>
            <person name="Yue Q."/>
            <person name="Zhang X."/>
        </authorList>
    </citation>
    <scope>NUCLEOTIDE SEQUENCE [LARGE SCALE GENOMIC DNA]</scope>
    <source>
        <strain evidence="3 4">DSM 5745</strain>
    </source>
</reference>
<sequence>MSLDEKANAEKISPVSSNSSSEQAQSTAYNANTNTPSLSALDNLQVLPKILQEGVLFVASGPALLLQAAHPGFSTTANTSTNLTTELTTSLHATLSYIACLVFGTAEEKEALLGRLRLGQPPLQSSPSSTPSSRPPASQLWLLATLYATATDFYQRIYGSFDYRTAEAAYDEFGVVLRHLSPTILPSDQALWPSTRAEFWKYWDAELPKLAVSAAAHDVATELARWDLPRGVGLTRPVLRAITIEMLPENIREGYGLKSTFGTRRLYATAMGLLKPVYPCIPRGWRASPVKYYLEELRRGISS</sequence>
<dbReference type="STRING" id="1810919.A0A3D8T5E8"/>
<comment type="caution">
    <text evidence="3">The sequence shown here is derived from an EMBL/GenBank/DDBJ whole genome shotgun (WGS) entry which is preliminary data.</text>
</comment>
<dbReference type="PANTHER" id="PTHR36151">
    <property type="entry name" value="BLR2777 PROTEIN"/>
    <property type="match status" value="1"/>
</dbReference>
<name>A0A3D8T5E8_9EURO</name>
<dbReference type="AlphaFoldDB" id="A0A3D8T5E8"/>
<gene>
    <name evidence="3" type="ORF">DSM5745_01109</name>
</gene>
<protein>
    <recommendedName>
        <fullName evidence="2">ER-bound oxygenase mpaB/mpaB'/Rubber oxygenase catalytic domain-containing protein</fullName>
    </recommendedName>
</protein>
<keyword evidence="4" id="KW-1185">Reference proteome</keyword>
<proteinExistence type="predicted"/>